<sequence length="28" mass="3377">MGTALWSKGMRLAPPFGYFLYFFSWFRV</sequence>
<accession>A0A0A9BTX7</accession>
<reference evidence="1" key="1">
    <citation type="submission" date="2014-09" db="EMBL/GenBank/DDBJ databases">
        <authorList>
            <person name="Magalhaes I.L.F."/>
            <person name="Oliveira U."/>
            <person name="Santos F.R."/>
            <person name="Vidigal T.H.D.A."/>
            <person name="Brescovit A.D."/>
            <person name="Santos A.J."/>
        </authorList>
    </citation>
    <scope>NUCLEOTIDE SEQUENCE</scope>
    <source>
        <tissue evidence="1">Shoot tissue taken approximately 20 cm above the soil surface</tissue>
    </source>
</reference>
<dbReference type="AlphaFoldDB" id="A0A0A9BTX7"/>
<proteinExistence type="predicted"/>
<name>A0A0A9BTX7_ARUDO</name>
<protein>
    <submittedName>
        <fullName evidence="1">Uncharacterized protein</fullName>
    </submittedName>
</protein>
<organism evidence="1">
    <name type="scientific">Arundo donax</name>
    <name type="common">Giant reed</name>
    <name type="synonym">Donax arundinaceus</name>
    <dbReference type="NCBI Taxonomy" id="35708"/>
    <lineage>
        <taxon>Eukaryota</taxon>
        <taxon>Viridiplantae</taxon>
        <taxon>Streptophyta</taxon>
        <taxon>Embryophyta</taxon>
        <taxon>Tracheophyta</taxon>
        <taxon>Spermatophyta</taxon>
        <taxon>Magnoliopsida</taxon>
        <taxon>Liliopsida</taxon>
        <taxon>Poales</taxon>
        <taxon>Poaceae</taxon>
        <taxon>PACMAD clade</taxon>
        <taxon>Arundinoideae</taxon>
        <taxon>Arundineae</taxon>
        <taxon>Arundo</taxon>
    </lineage>
</organism>
<reference evidence="1" key="2">
    <citation type="journal article" date="2015" name="Data Brief">
        <title>Shoot transcriptome of the giant reed, Arundo donax.</title>
        <authorList>
            <person name="Barrero R.A."/>
            <person name="Guerrero F.D."/>
            <person name="Moolhuijzen P."/>
            <person name="Goolsby J.A."/>
            <person name="Tidwell J."/>
            <person name="Bellgard S.E."/>
            <person name="Bellgard M.I."/>
        </authorList>
    </citation>
    <scope>NUCLEOTIDE SEQUENCE</scope>
    <source>
        <tissue evidence="1">Shoot tissue taken approximately 20 cm above the soil surface</tissue>
    </source>
</reference>
<evidence type="ECO:0000313" key="1">
    <source>
        <dbReference type="EMBL" id="JAD62727.1"/>
    </source>
</evidence>
<dbReference type="EMBL" id="GBRH01235168">
    <property type="protein sequence ID" value="JAD62727.1"/>
    <property type="molecule type" value="Transcribed_RNA"/>
</dbReference>